<organism evidence="1 2">
    <name type="scientific">Acidimicrobiia bacterium BACL6 MAG-120924-bin43</name>
    <dbReference type="NCBI Taxonomy" id="1655583"/>
    <lineage>
        <taxon>Bacteria</taxon>
        <taxon>Bacillati</taxon>
        <taxon>Actinomycetota</taxon>
        <taxon>Acidimicrobiia</taxon>
        <taxon>acIV cluster</taxon>
    </lineage>
</organism>
<dbReference type="EMBL" id="LIBJ01000230">
    <property type="protein sequence ID" value="KRO46827.1"/>
    <property type="molecule type" value="Genomic_DNA"/>
</dbReference>
<dbReference type="Proteomes" id="UP000051017">
    <property type="component" value="Unassembled WGS sequence"/>
</dbReference>
<proteinExistence type="predicted"/>
<dbReference type="PANTHER" id="PTHR35841:SF1">
    <property type="entry name" value="PHOSPHONATES-BINDING PERIPLASMIC PROTEIN"/>
    <property type="match status" value="1"/>
</dbReference>
<dbReference type="PANTHER" id="PTHR35841">
    <property type="entry name" value="PHOSPHONATES-BINDING PERIPLASMIC PROTEIN"/>
    <property type="match status" value="1"/>
</dbReference>
<gene>
    <name evidence="1" type="ORF">ABR75_01765</name>
</gene>
<evidence type="ECO:0000313" key="2">
    <source>
        <dbReference type="Proteomes" id="UP000051017"/>
    </source>
</evidence>
<evidence type="ECO:0000313" key="1">
    <source>
        <dbReference type="EMBL" id="KRO46827.1"/>
    </source>
</evidence>
<dbReference type="AlphaFoldDB" id="A0A0R2QCI9"/>
<sequence length="260" mass="28321">MYDFPEVRDSTQKLLTAFVDALASCGQVVHVETPDGLVHEKLMEMWRSNQTALSQSCGLPFVEDLHEHVDVVGTFLWTDVSDPQGRYQTVIVAREALNVSNICELGGLRPVVSNTQSLSGWCSLGVALAEAKFAKNSVQPYVMSGGHARSLQMLQDGEADIASIDSATYQLLSRHRPALVNNVRVIGYGPMVPATPIIVSKSSEVDTGEVYRVVSELFGRADLRAALGNIGISGFVRLTNNDYDGVMELVKTAEVVLPRR</sequence>
<dbReference type="SUPFAM" id="SSF53850">
    <property type="entry name" value="Periplasmic binding protein-like II"/>
    <property type="match status" value="1"/>
</dbReference>
<evidence type="ECO:0008006" key="3">
    <source>
        <dbReference type="Google" id="ProtNLM"/>
    </source>
</evidence>
<protein>
    <recommendedName>
        <fullName evidence="3">Phosphate ABC transporter substrate-binding protein</fullName>
    </recommendedName>
</protein>
<dbReference type="Gene3D" id="3.40.190.10">
    <property type="entry name" value="Periplasmic binding protein-like II"/>
    <property type="match status" value="2"/>
</dbReference>
<dbReference type="Pfam" id="PF12974">
    <property type="entry name" value="Phosphonate-bd"/>
    <property type="match status" value="1"/>
</dbReference>
<accession>A0A0R2QCI9</accession>
<reference evidence="1 2" key="1">
    <citation type="submission" date="2015-10" db="EMBL/GenBank/DDBJ databases">
        <title>Metagenome-Assembled Genomes uncover a global brackish microbiome.</title>
        <authorList>
            <person name="Hugerth L.W."/>
            <person name="Larsson J."/>
            <person name="Alneberg J."/>
            <person name="Lindh M.V."/>
            <person name="Legrand C."/>
            <person name="Pinhassi J."/>
            <person name="Andersson A.F."/>
        </authorList>
    </citation>
    <scope>NUCLEOTIDE SEQUENCE [LARGE SCALE GENOMIC DNA]</scope>
    <source>
        <strain evidence="1">BACL6 MAG-120924-bin43</strain>
    </source>
</reference>
<comment type="caution">
    <text evidence="1">The sequence shown here is derived from an EMBL/GenBank/DDBJ whole genome shotgun (WGS) entry which is preliminary data.</text>
</comment>
<name>A0A0R2QCI9_9ACTN</name>